<keyword evidence="7 8" id="KW-0966">Cell projection</keyword>
<evidence type="ECO:0000256" key="6">
    <source>
        <dbReference type="ARBA" id="ARBA00023069"/>
    </source>
</evidence>
<feature type="coiled-coil region" evidence="9">
    <location>
        <begin position="496"/>
        <end position="523"/>
    </location>
</feature>
<evidence type="ECO:0000256" key="8">
    <source>
        <dbReference type="RuleBase" id="RU367070"/>
    </source>
</evidence>
<evidence type="ECO:0000256" key="4">
    <source>
        <dbReference type="ARBA" id="ARBA00022794"/>
    </source>
</evidence>
<evidence type="ECO:0000256" key="2">
    <source>
        <dbReference type="ARBA" id="ARBA00009522"/>
    </source>
</evidence>
<dbReference type="PANTHER" id="PTHR20931:SF0">
    <property type="entry name" value="TETRATRICOPEPTIDE REPEAT PROTEIN 30"/>
    <property type="match status" value="1"/>
</dbReference>
<evidence type="ECO:0000256" key="1">
    <source>
        <dbReference type="ARBA" id="ARBA00004138"/>
    </source>
</evidence>
<dbReference type="InterPro" id="IPR011990">
    <property type="entry name" value="TPR-like_helical_dom_sf"/>
</dbReference>
<evidence type="ECO:0000256" key="3">
    <source>
        <dbReference type="ARBA" id="ARBA00022737"/>
    </source>
</evidence>
<evidence type="ECO:0000256" key="7">
    <source>
        <dbReference type="ARBA" id="ARBA00023273"/>
    </source>
</evidence>
<dbReference type="InterPro" id="IPR019734">
    <property type="entry name" value="TPR_rpt"/>
</dbReference>
<comment type="similarity">
    <text evidence="2 8">Belongs to the TTC30/dfy-1/fleer family.</text>
</comment>
<dbReference type="FunFam" id="1.25.40.10:FF:000186">
    <property type="entry name" value="Tetratricopeptide repeat domain 30A"/>
    <property type="match status" value="1"/>
</dbReference>
<dbReference type="GO" id="GO:0042073">
    <property type="term" value="P:intraciliary transport"/>
    <property type="evidence" value="ECO:0007669"/>
    <property type="project" value="UniProtKB-UniRule"/>
</dbReference>
<protein>
    <recommendedName>
        <fullName evidence="8">Tetratricopeptide repeat protein 30</fullName>
    </recommendedName>
</protein>
<evidence type="ECO:0000256" key="9">
    <source>
        <dbReference type="SAM" id="Coils"/>
    </source>
</evidence>
<sequence length="654" mass="75829">MPNYHIKDGEYTATIYSLIKDDKYSEAIRILQDELDRTQNNRPALSLLAYCYFYTQDYVLAANCYEQLCNLQPKNQEYRLNLAQSYYNAFQFQDALSAVNMIDDPELAPKVLKLEAAIRFREDDLHNTRILVEQFEEDDLDVEINLACIDFKEKNYKKAMERFQSATFVHGYSPELAYAIALCCYELKDYSQALKYISDIIDKGIRDHPELGIGMVTEGLEVRSVGNTLLLHETALIEACNLKFAIEYNSRNMTRAAEALTDMPPRSEEELDPITLHNQALIHIESDTSDAFARLQYLLSQNPFPPETFQNLLLLYCKYEYYDLAADVLAENAHLTYKYLSQYIFDYFDAIITQQTSSNDAFNKFDVISNDLISEIRKATKKAQEFKEAENNKEYKDALDEIEELKDKFIPVLMSQAKIFWDKEEYTKVEKLFRRSVEFVGDDDTFKLNVAHTLFMMDGKLEEAAKFYEPIVKKSFDNILEVSAIVLANLCVCYIMTTQNEEAEELMRKVQREEDIANIKENDSDTGNKKYFHTCIINLVIGTLYCSKGNYEFGISCIIKAMDPYEKNLTVDTWYYCKRCILSMIENLSKRLLNMRKDVIPSCITFLEQCEIYGKNINITTDDPLHGVDEVAIKNTVAYEARFLRSLLLTLIEN</sequence>
<keyword evidence="6 8" id="KW-0969">Cilium</keyword>
<dbReference type="AlphaFoldDB" id="A0A913HL78"/>
<comment type="subcellular location">
    <subcellularLocation>
        <location evidence="1 8">Cell projection</location>
        <location evidence="1 8">Cilium</location>
    </subcellularLocation>
</comment>
<keyword evidence="5 8" id="KW-0802">TPR repeat</keyword>
<evidence type="ECO:0000313" key="11">
    <source>
        <dbReference type="WBParaSite" id="SSTP_0000395600.1"/>
    </source>
</evidence>
<organism evidence="11">
    <name type="scientific">Strongyloides stercoralis</name>
    <name type="common">Threadworm</name>
    <dbReference type="NCBI Taxonomy" id="6248"/>
    <lineage>
        <taxon>Eukaryota</taxon>
        <taxon>Metazoa</taxon>
        <taxon>Ecdysozoa</taxon>
        <taxon>Nematoda</taxon>
        <taxon>Chromadorea</taxon>
        <taxon>Rhabditida</taxon>
        <taxon>Tylenchina</taxon>
        <taxon>Panagrolaimomorpha</taxon>
        <taxon>Strongyloidoidea</taxon>
        <taxon>Strongyloididae</taxon>
        <taxon>Strongyloides</taxon>
    </lineage>
</organism>
<evidence type="ECO:0000313" key="10">
    <source>
        <dbReference type="Proteomes" id="UP000035681"/>
    </source>
</evidence>
<keyword evidence="10" id="KW-1185">Reference proteome</keyword>
<dbReference type="PANTHER" id="PTHR20931">
    <property type="entry name" value="TETRATRICOPEPTIDE REPEAT PROTEIN 30"/>
    <property type="match status" value="1"/>
</dbReference>
<dbReference type="SMART" id="SM00028">
    <property type="entry name" value="TPR"/>
    <property type="match status" value="5"/>
</dbReference>
<keyword evidence="9" id="KW-0175">Coiled coil</keyword>
<reference evidence="11" key="1">
    <citation type="submission" date="2022-10" db="UniProtKB">
        <authorList>
            <consortium name="WormBaseParasite"/>
        </authorList>
    </citation>
    <scope>IDENTIFICATION</scope>
</reference>
<feature type="coiled-coil region" evidence="9">
    <location>
        <begin position="369"/>
        <end position="408"/>
    </location>
</feature>
<comment type="function">
    <text evidence="8">Required for polyglutamylation of axonemal tubulin. Plays a role in anterograde intraflagellar transport (IFT), the process by which cilia precursors are transported from the base of the cilium to the site of their incorporation at the tip.</text>
</comment>
<dbReference type="SUPFAM" id="SSF48452">
    <property type="entry name" value="TPR-like"/>
    <property type="match status" value="3"/>
</dbReference>
<dbReference type="Proteomes" id="UP000035681">
    <property type="component" value="Unplaced"/>
</dbReference>
<keyword evidence="3" id="KW-0677">Repeat</keyword>
<name>A0A913HL78_STRER</name>
<proteinExistence type="inferred from homology"/>
<dbReference type="WBParaSite" id="TCONS_00005676.p1">
    <property type="protein sequence ID" value="TCONS_00005676.p1"/>
    <property type="gene ID" value="XLOC_003928"/>
</dbReference>
<dbReference type="GO" id="GO:0030992">
    <property type="term" value="C:intraciliary transport particle B"/>
    <property type="evidence" value="ECO:0007669"/>
    <property type="project" value="TreeGrafter"/>
</dbReference>
<dbReference type="WBParaSite" id="SSTP_0000395600.1">
    <property type="protein sequence ID" value="SSTP_0000395600.1"/>
    <property type="gene ID" value="SSTP_0000395600"/>
</dbReference>
<dbReference type="GO" id="GO:0120170">
    <property type="term" value="F:intraciliary transport particle B binding"/>
    <property type="evidence" value="ECO:0007669"/>
    <property type="project" value="TreeGrafter"/>
</dbReference>
<evidence type="ECO:0000256" key="5">
    <source>
        <dbReference type="ARBA" id="ARBA00022803"/>
    </source>
</evidence>
<accession>A0A913HL78</accession>
<dbReference type="InterPro" id="IPR039941">
    <property type="entry name" value="TT30"/>
</dbReference>
<dbReference type="Gene3D" id="1.25.40.10">
    <property type="entry name" value="Tetratricopeptide repeat domain"/>
    <property type="match status" value="3"/>
</dbReference>
<dbReference type="GO" id="GO:0005879">
    <property type="term" value="C:axonemal microtubule"/>
    <property type="evidence" value="ECO:0007669"/>
    <property type="project" value="UniProtKB-UniRule"/>
</dbReference>
<keyword evidence="4 8" id="KW-0970">Cilium biogenesis/degradation</keyword>